<accession>A0A919GY84</accession>
<proteinExistence type="predicted"/>
<name>A0A919GY84_9ACTN</name>
<feature type="compositionally biased region" description="Low complexity" evidence="1">
    <location>
        <begin position="100"/>
        <end position="114"/>
    </location>
</feature>
<gene>
    <name evidence="2" type="ORF">Sxan_42450</name>
</gene>
<organism evidence="2 3">
    <name type="scientific">Streptomyces xanthophaeus</name>
    <dbReference type="NCBI Taxonomy" id="67385"/>
    <lineage>
        <taxon>Bacteria</taxon>
        <taxon>Bacillati</taxon>
        <taxon>Actinomycetota</taxon>
        <taxon>Actinomycetes</taxon>
        <taxon>Kitasatosporales</taxon>
        <taxon>Streptomycetaceae</taxon>
        <taxon>Streptomyces</taxon>
    </lineage>
</organism>
<evidence type="ECO:0000313" key="3">
    <source>
        <dbReference type="Proteomes" id="UP000600026"/>
    </source>
</evidence>
<sequence>MGLSAVTNCALEARALAGTALFFVVARLPTLVPEVQGAGSAEGGAAMAGPSYVAVLSARPHVVDACSWLRPYVQNTLTPVWNRLHGPNFRRRSLLRRPEAQQAAASAAARTAVR</sequence>
<dbReference type="Proteomes" id="UP000600026">
    <property type="component" value="Unassembled WGS sequence"/>
</dbReference>
<evidence type="ECO:0000313" key="2">
    <source>
        <dbReference type="EMBL" id="GHI86881.1"/>
    </source>
</evidence>
<protein>
    <submittedName>
        <fullName evidence="2">Uncharacterized protein</fullName>
    </submittedName>
</protein>
<reference evidence="2" key="1">
    <citation type="submission" date="2020-09" db="EMBL/GenBank/DDBJ databases">
        <title>Whole genome shotgun sequence of Streptomyces xanthophaeus NBRC 12829.</title>
        <authorList>
            <person name="Komaki H."/>
            <person name="Tamura T."/>
        </authorList>
    </citation>
    <scope>NUCLEOTIDE SEQUENCE</scope>
    <source>
        <strain evidence="2">NBRC 12829</strain>
    </source>
</reference>
<dbReference type="EMBL" id="BNEE01000006">
    <property type="protein sequence ID" value="GHI86881.1"/>
    <property type="molecule type" value="Genomic_DNA"/>
</dbReference>
<dbReference type="AlphaFoldDB" id="A0A919GY84"/>
<evidence type="ECO:0000256" key="1">
    <source>
        <dbReference type="SAM" id="MobiDB-lite"/>
    </source>
</evidence>
<feature type="region of interest" description="Disordered" evidence="1">
    <location>
        <begin position="95"/>
        <end position="114"/>
    </location>
</feature>
<comment type="caution">
    <text evidence="2">The sequence shown here is derived from an EMBL/GenBank/DDBJ whole genome shotgun (WGS) entry which is preliminary data.</text>
</comment>
<keyword evidence="3" id="KW-1185">Reference proteome</keyword>